<feature type="region of interest" description="Disordered" evidence="1">
    <location>
        <begin position="158"/>
        <end position="178"/>
    </location>
</feature>
<comment type="caution">
    <text evidence="2">The sequence shown here is derived from an EMBL/GenBank/DDBJ whole genome shotgun (WGS) entry which is preliminary data.</text>
</comment>
<dbReference type="Proteomes" id="UP000324800">
    <property type="component" value="Unassembled WGS sequence"/>
</dbReference>
<proteinExistence type="predicted"/>
<evidence type="ECO:0000313" key="2">
    <source>
        <dbReference type="EMBL" id="KAA6355883.1"/>
    </source>
</evidence>
<evidence type="ECO:0000256" key="1">
    <source>
        <dbReference type="SAM" id="MobiDB-lite"/>
    </source>
</evidence>
<sequence>MLAIARLIRIRAFGAAFQAAINLLNTTIQSSATFATKIAVALITPLSLNTRNSAGNSQQGNKLANLFNSDNIDEKVAGGQLIPLKDLENAMNSPDKNIGYTSSGQQEQGSYSTQIPKMKITFNKGIAGNVKNQLSASSSQKDINISKQQVGSITTKIPKKQYGLRRGQTFRDNPSQPMEQVTKRYNDIFGDNE</sequence>
<name>A0A5J4TDP1_9EUKA</name>
<reference evidence="2 3" key="1">
    <citation type="submission" date="2019-03" db="EMBL/GenBank/DDBJ databases">
        <title>Single cell metagenomics reveals metabolic interactions within the superorganism composed of flagellate Streblomastix strix and complex community of Bacteroidetes bacteria on its surface.</title>
        <authorList>
            <person name="Treitli S.C."/>
            <person name="Kolisko M."/>
            <person name="Husnik F."/>
            <person name="Keeling P."/>
            <person name="Hampl V."/>
        </authorList>
    </citation>
    <scope>NUCLEOTIDE SEQUENCE [LARGE SCALE GENOMIC DNA]</scope>
    <source>
        <strain evidence="2">ST1C</strain>
    </source>
</reference>
<evidence type="ECO:0000313" key="3">
    <source>
        <dbReference type="Proteomes" id="UP000324800"/>
    </source>
</evidence>
<protein>
    <submittedName>
        <fullName evidence="2">Uncharacterized protein</fullName>
    </submittedName>
</protein>
<feature type="non-terminal residue" evidence="2">
    <location>
        <position position="193"/>
    </location>
</feature>
<gene>
    <name evidence="2" type="ORF">EZS28_048590</name>
</gene>
<dbReference type="AlphaFoldDB" id="A0A5J4TDP1"/>
<dbReference type="EMBL" id="SNRW01033886">
    <property type="protein sequence ID" value="KAA6355883.1"/>
    <property type="molecule type" value="Genomic_DNA"/>
</dbReference>
<organism evidence="2 3">
    <name type="scientific">Streblomastix strix</name>
    <dbReference type="NCBI Taxonomy" id="222440"/>
    <lineage>
        <taxon>Eukaryota</taxon>
        <taxon>Metamonada</taxon>
        <taxon>Preaxostyla</taxon>
        <taxon>Oxymonadida</taxon>
        <taxon>Streblomastigidae</taxon>
        <taxon>Streblomastix</taxon>
    </lineage>
</organism>
<accession>A0A5J4TDP1</accession>